<protein>
    <submittedName>
        <fullName evidence="7">Adenosyl-hopene transferase HpnH</fullName>
    </submittedName>
</protein>
<dbReference type="InterPro" id="IPR050377">
    <property type="entry name" value="Radical_SAM_PqqE_MftC-like"/>
</dbReference>
<dbReference type="GO" id="GO:0016740">
    <property type="term" value="F:transferase activity"/>
    <property type="evidence" value="ECO:0007669"/>
    <property type="project" value="UniProtKB-KW"/>
</dbReference>
<comment type="cofactor">
    <cofactor evidence="1">
        <name>[4Fe-4S] cluster</name>
        <dbReference type="ChEBI" id="CHEBI:49883"/>
    </cofactor>
</comment>
<keyword evidence="5" id="KW-0411">Iron-sulfur</keyword>
<evidence type="ECO:0000256" key="1">
    <source>
        <dbReference type="ARBA" id="ARBA00001966"/>
    </source>
</evidence>
<dbReference type="PANTHER" id="PTHR11228">
    <property type="entry name" value="RADICAL SAM DOMAIN PROTEIN"/>
    <property type="match status" value="1"/>
</dbReference>
<evidence type="ECO:0000259" key="6">
    <source>
        <dbReference type="PROSITE" id="PS51918"/>
    </source>
</evidence>
<dbReference type="InterPro" id="IPR022563">
    <property type="entry name" value="DUF3463"/>
</dbReference>
<dbReference type="InterPro" id="IPR007197">
    <property type="entry name" value="rSAM"/>
</dbReference>
<dbReference type="AlphaFoldDB" id="A0A2W4QC75"/>
<dbReference type="InterPro" id="IPR017833">
    <property type="entry name" value="Hopanoid_synth-assoc_rSAM_HpnH"/>
</dbReference>
<reference evidence="7 8" key="1">
    <citation type="journal article" date="2018" name="Aquat. Microb. Ecol.">
        <title>Gammaproteobacterial methanotrophs dominate.</title>
        <authorList>
            <person name="Rissanen A.J."/>
            <person name="Saarenheimo J."/>
            <person name="Tiirola M."/>
            <person name="Peura S."/>
            <person name="Aalto S.L."/>
            <person name="Karvinen A."/>
            <person name="Nykanen H."/>
        </authorList>
    </citation>
    <scope>NUCLEOTIDE SEQUENCE [LARGE SCALE GENOMIC DNA]</scope>
    <source>
        <strain evidence="7">AMbin10</strain>
    </source>
</reference>
<dbReference type="InterPro" id="IPR058240">
    <property type="entry name" value="rSAM_sf"/>
</dbReference>
<dbReference type="EMBL" id="QJPH01000570">
    <property type="protein sequence ID" value="PZN69783.1"/>
    <property type="molecule type" value="Genomic_DNA"/>
</dbReference>
<evidence type="ECO:0000313" key="7">
    <source>
        <dbReference type="EMBL" id="PZN69783.1"/>
    </source>
</evidence>
<dbReference type="PROSITE" id="PS51918">
    <property type="entry name" value="RADICAL_SAM"/>
    <property type="match status" value="1"/>
</dbReference>
<keyword evidence="7" id="KW-0808">Transferase</keyword>
<evidence type="ECO:0000256" key="2">
    <source>
        <dbReference type="ARBA" id="ARBA00022691"/>
    </source>
</evidence>
<gene>
    <name evidence="7" type="primary">hpnH</name>
    <name evidence="7" type="ORF">DM484_29130</name>
</gene>
<dbReference type="SFLD" id="SFLDG01067">
    <property type="entry name" value="SPASM/twitch_domain_containing"/>
    <property type="match status" value="1"/>
</dbReference>
<proteinExistence type="predicted"/>
<evidence type="ECO:0000256" key="5">
    <source>
        <dbReference type="ARBA" id="ARBA00023014"/>
    </source>
</evidence>
<dbReference type="PANTHER" id="PTHR11228:SF22">
    <property type="entry name" value="PEPTIDE BIOSYNTHESIS PROTEIN YYDG-RELATED"/>
    <property type="match status" value="1"/>
</dbReference>
<dbReference type="SFLD" id="SFLDS00029">
    <property type="entry name" value="Radical_SAM"/>
    <property type="match status" value="1"/>
</dbReference>
<sequence length="371" mass="41291">MGVPLRQQITVASYLLKQKLKGVKRYPLVLMLEPLFRCNLACAGCGKIDYPDEILNRRLSVDDCLAAVDECGAPIVSIAGGEPLLHKELPQVIDGIIARKKYVYLCTNALLLKKRMDDYTPSPYLTLSIHLDGNRERHDASVCQTGVFDRAVEVIKLAIGKGFRVTVNCTLFQGESAEEIAEFLDYVKALGVEGVTIAPGFSYEHAPLKNIFIKMRESKELFRNVFKIGKDRQWPLNHSPLYLDFLAGNQSYNCTPWGNPTRNVFGWQKPCYLLVDEGYAPSFKSLMEETPWHKYGNSKNPKCANCMAHCGFEATAADDSISNPLKALWAGMMGPRTHGPMAPEPVPEWVNQPGEAGAVKARPTIRIEAVE</sequence>
<name>A0A2W4QC75_9GAMM</name>
<dbReference type="Proteomes" id="UP000249396">
    <property type="component" value="Unassembled WGS sequence"/>
</dbReference>
<keyword evidence="4" id="KW-0408">Iron</keyword>
<keyword evidence="3" id="KW-0479">Metal-binding</keyword>
<dbReference type="GO" id="GO:0046872">
    <property type="term" value="F:metal ion binding"/>
    <property type="evidence" value="ECO:0007669"/>
    <property type="project" value="UniProtKB-KW"/>
</dbReference>
<evidence type="ECO:0000313" key="8">
    <source>
        <dbReference type="Proteomes" id="UP000249396"/>
    </source>
</evidence>
<dbReference type="NCBIfam" id="TIGR03470">
    <property type="entry name" value="HpnH"/>
    <property type="match status" value="1"/>
</dbReference>
<organism evidence="7 8">
    <name type="scientific">Candidatus Methylumidiphilus alinenensis</name>
    <dbReference type="NCBI Taxonomy" id="2202197"/>
    <lineage>
        <taxon>Bacteria</taxon>
        <taxon>Pseudomonadati</taxon>
        <taxon>Pseudomonadota</taxon>
        <taxon>Gammaproteobacteria</taxon>
        <taxon>Methylococcales</taxon>
        <taxon>Candidatus Methylumidiphilus</taxon>
    </lineage>
</organism>
<comment type="caution">
    <text evidence="7">The sequence shown here is derived from an EMBL/GenBank/DDBJ whole genome shotgun (WGS) entry which is preliminary data.</text>
</comment>
<dbReference type="SUPFAM" id="SSF102114">
    <property type="entry name" value="Radical SAM enzymes"/>
    <property type="match status" value="1"/>
</dbReference>
<evidence type="ECO:0000256" key="4">
    <source>
        <dbReference type="ARBA" id="ARBA00023004"/>
    </source>
</evidence>
<dbReference type="InterPro" id="IPR013785">
    <property type="entry name" value="Aldolase_TIM"/>
</dbReference>
<dbReference type="Pfam" id="PF04055">
    <property type="entry name" value="Radical_SAM"/>
    <property type="match status" value="1"/>
</dbReference>
<dbReference type="CDD" id="cd01335">
    <property type="entry name" value="Radical_SAM"/>
    <property type="match status" value="1"/>
</dbReference>
<keyword evidence="2" id="KW-0949">S-adenosyl-L-methionine</keyword>
<dbReference type="Gene3D" id="3.20.20.70">
    <property type="entry name" value="Aldolase class I"/>
    <property type="match status" value="1"/>
</dbReference>
<accession>A0A2W4QC75</accession>
<feature type="domain" description="Radical SAM core" evidence="6">
    <location>
        <begin position="20"/>
        <end position="236"/>
    </location>
</feature>
<dbReference type="Pfam" id="PF11946">
    <property type="entry name" value="DUF3463"/>
    <property type="match status" value="1"/>
</dbReference>
<dbReference type="SFLD" id="SFLDF00397">
    <property type="entry name" value="adenosyl-hopene_transferase"/>
    <property type="match status" value="1"/>
</dbReference>
<dbReference type="GO" id="GO:0051536">
    <property type="term" value="F:iron-sulfur cluster binding"/>
    <property type="evidence" value="ECO:0007669"/>
    <property type="project" value="UniProtKB-KW"/>
</dbReference>
<evidence type="ECO:0000256" key="3">
    <source>
        <dbReference type="ARBA" id="ARBA00022723"/>
    </source>
</evidence>